<reference evidence="1" key="1">
    <citation type="submission" date="2023-05" db="EMBL/GenBank/DDBJ databases">
        <title>Nepenthes gracilis genome sequencing.</title>
        <authorList>
            <person name="Fukushima K."/>
        </authorList>
    </citation>
    <scope>NUCLEOTIDE SEQUENCE</scope>
    <source>
        <strain evidence="1">SING2019-196</strain>
    </source>
</reference>
<name>A0AAD3TFG9_NEPGR</name>
<dbReference type="Proteomes" id="UP001279734">
    <property type="component" value="Unassembled WGS sequence"/>
</dbReference>
<accession>A0AAD3TFG9</accession>
<proteinExistence type="predicted"/>
<evidence type="ECO:0000313" key="1">
    <source>
        <dbReference type="EMBL" id="GMH28209.1"/>
    </source>
</evidence>
<organism evidence="1 2">
    <name type="scientific">Nepenthes gracilis</name>
    <name type="common">Slender pitcher plant</name>
    <dbReference type="NCBI Taxonomy" id="150966"/>
    <lineage>
        <taxon>Eukaryota</taxon>
        <taxon>Viridiplantae</taxon>
        <taxon>Streptophyta</taxon>
        <taxon>Embryophyta</taxon>
        <taxon>Tracheophyta</taxon>
        <taxon>Spermatophyta</taxon>
        <taxon>Magnoliopsida</taxon>
        <taxon>eudicotyledons</taxon>
        <taxon>Gunneridae</taxon>
        <taxon>Pentapetalae</taxon>
        <taxon>Caryophyllales</taxon>
        <taxon>Nepenthaceae</taxon>
        <taxon>Nepenthes</taxon>
    </lineage>
</organism>
<keyword evidence="2" id="KW-1185">Reference proteome</keyword>
<protein>
    <submittedName>
        <fullName evidence="1">Uncharacterized protein</fullName>
    </submittedName>
</protein>
<dbReference type="EMBL" id="BSYO01000034">
    <property type="protein sequence ID" value="GMH28209.1"/>
    <property type="molecule type" value="Genomic_DNA"/>
</dbReference>
<sequence length="81" mass="8923">MIRDHTATAPVQSREKHCHWLSNTPISHQLKAKACPTTSSCRGKVQNCLHQKVQRTVSIYGQKPTQNIIAGGTCQPTGENN</sequence>
<evidence type="ECO:0000313" key="2">
    <source>
        <dbReference type="Proteomes" id="UP001279734"/>
    </source>
</evidence>
<dbReference type="AlphaFoldDB" id="A0AAD3TFG9"/>
<gene>
    <name evidence="1" type="ORF">Nepgr_030052</name>
</gene>
<comment type="caution">
    <text evidence="1">The sequence shown here is derived from an EMBL/GenBank/DDBJ whole genome shotgun (WGS) entry which is preliminary data.</text>
</comment>